<dbReference type="OrthoDB" id="670199at2759"/>
<evidence type="ECO:0000256" key="1">
    <source>
        <dbReference type="SAM" id="MobiDB-lite"/>
    </source>
</evidence>
<dbReference type="AlphaFoldDB" id="A0A843XDH8"/>
<reference evidence="2" key="1">
    <citation type="submission" date="2017-07" db="EMBL/GenBank/DDBJ databases">
        <title>Taro Niue Genome Assembly and Annotation.</title>
        <authorList>
            <person name="Atibalentja N."/>
            <person name="Keating K."/>
            <person name="Fields C.J."/>
        </authorList>
    </citation>
    <scope>NUCLEOTIDE SEQUENCE</scope>
    <source>
        <strain evidence="2">Niue_2</strain>
        <tissue evidence="2">Leaf</tissue>
    </source>
</reference>
<keyword evidence="3" id="KW-1185">Reference proteome</keyword>
<feature type="non-terminal residue" evidence="2">
    <location>
        <position position="291"/>
    </location>
</feature>
<proteinExistence type="predicted"/>
<protein>
    <submittedName>
        <fullName evidence="2">Uncharacterized protein</fullName>
    </submittedName>
</protein>
<feature type="non-terminal residue" evidence="2">
    <location>
        <position position="1"/>
    </location>
</feature>
<sequence>ALAVCRSSRSCWLADGRWCLEAGACRTRAHGAQACGAAEGMMACDIGGARLGWSSGARTHLCGAVRSDFPADAGSGGGKKTWAVRSSRRGGVCDAAVNLVRRRKANLLRWLELELELLRCVRGPEIVGFGSLLKASGEDDPGRTAEKAYSGQELLFFLICLASERATVSRKLSENSINHASLHSYERALGPVKKAGLYEVRGRGESNSRPKLKPKPKPKPKICKAKAKTFHDKYIHRNFFQVHDKVWLFNSRLCLFLRKFTSRWDGPYTVVKACNNGAVIILDPKTGQSFT</sequence>
<evidence type="ECO:0000313" key="3">
    <source>
        <dbReference type="Proteomes" id="UP000652761"/>
    </source>
</evidence>
<accession>A0A843XDH8</accession>
<dbReference type="Proteomes" id="UP000652761">
    <property type="component" value="Unassembled WGS sequence"/>
</dbReference>
<gene>
    <name evidence="2" type="ORF">Taro_050311</name>
</gene>
<feature type="region of interest" description="Disordered" evidence="1">
    <location>
        <begin position="200"/>
        <end position="220"/>
    </location>
</feature>
<feature type="compositionally biased region" description="Basic residues" evidence="1">
    <location>
        <begin position="210"/>
        <end position="220"/>
    </location>
</feature>
<organism evidence="2 3">
    <name type="scientific">Colocasia esculenta</name>
    <name type="common">Wild taro</name>
    <name type="synonym">Arum esculentum</name>
    <dbReference type="NCBI Taxonomy" id="4460"/>
    <lineage>
        <taxon>Eukaryota</taxon>
        <taxon>Viridiplantae</taxon>
        <taxon>Streptophyta</taxon>
        <taxon>Embryophyta</taxon>
        <taxon>Tracheophyta</taxon>
        <taxon>Spermatophyta</taxon>
        <taxon>Magnoliopsida</taxon>
        <taxon>Liliopsida</taxon>
        <taxon>Araceae</taxon>
        <taxon>Aroideae</taxon>
        <taxon>Colocasieae</taxon>
        <taxon>Colocasia</taxon>
    </lineage>
</organism>
<evidence type="ECO:0000313" key="2">
    <source>
        <dbReference type="EMBL" id="MQM17342.1"/>
    </source>
</evidence>
<name>A0A843XDH8_COLES</name>
<comment type="caution">
    <text evidence="2">The sequence shown here is derived from an EMBL/GenBank/DDBJ whole genome shotgun (WGS) entry which is preliminary data.</text>
</comment>
<dbReference type="EMBL" id="NMUH01007483">
    <property type="protein sequence ID" value="MQM17342.1"/>
    <property type="molecule type" value="Genomic_DNA"/>
</dbReference>